<gene>
    <name evidence="1" type="ORF">BaRGS_00012802</name>
</gene>
<keyword evidence="2" id="KW-1185">Reference proteome</keyword>
<sequence>MKSSLADPHDELSRGVPYQQQKRYVQIHSASLTKADPLEPDKAPCCLPNTQLASQQLKSLCAHFPMTPLGVKCPLLALDSTLSVSPRQNKAYLADPRSETQ</sequence>
<protein>
    <submittedName>
        <fullName evidence="1">Uncharacterized protein</fullName>
    </submittedName>
</protein>
<organism evidence="1 2">
    <name type="scientific">Batillaria attramentaria</name>
    <dbReference type="NCBI Taxonomy" id="370345"/>
    <lineage>
        <taxon>Eukaryota</taxon>
        <taxon>Metazoa</taxon>
        <taxon>Spiralia</taxon>
        <taxon>Lophotrochozoa</taxon>
        <taxon>Mollusca</taxon>
        <taxon>Gastropoda</taxon>
        <taxon>Caenogastropoda</taxon>
        <taxon>Sorbeoconcha</taxon>
        <taxon>Cerithioidea</taxon>
        <taxon>Batillariidae</taxon>
        <taxon>Batillaria</taxon>
    </lineage>
</organism>
<evidence type="ECO:0000313" key="1">
    <source>
        <dbReference type="EMBL" id="KAK7496101.1"/>
    </source>
</evidence>
<evidence type="ECO:0000313" key="2">
    <source>
        <dbReference type="Proteomes" id="UP001519460"/>
    </source>
</evidence>
<dbReference type="EMBL" id="JACVVK020000070">
    <property type="protein sequence ID" value="KAK7496101.1"/>
    <property type="molecule type" value="Genomic_DNA"/>
</dbReference>
<comment type="caution">
    <text evidence="1">The sequence shown here is derived from an EMBL/GenBank/DDBJ whole genome shotgun (WGS) entry which is preliminary data.</text>
</comment>
<accession>A0ABD0L9Z8</accession>
<reference evidence="1 2" key="1">
    <citation type="journal article" date="2023" name="Sci. Data">
        <title>Genome assembly of the Korean intertidal mud-creeper Batillaria attramentaria.</title>
        <authorList>
            <person name="Patra A.K."/>
            <person name="Ho P.T."/>
            <person name="Jun S."/>
            <person name="Lee S.J."/>
            <person name="Kim Y."/>
            <person name="Won Y.J."/>
        </authorList>
    </citation>
    <scope>NUCLEOTIDE SEQUENCE [LARGE SCALE GENOMIC DNA]</scope>
    <source>
        <strain evidence="1">Wonlab-2016</strain>
    </source>
</reference>
<dbReference type="Proteomes" id="UP001519460">
    <property type="component" value="Unassembled WGS sequence"/>
</dbReference>
<dbReference type="AlphaFoldDB" id="A0ABD0L9Z8"/>
<name>A0ABD0L9Z8_9CAEN</name>
<proteinExistence type="predicted"/>